<dbReference type="Proteomes" id="UP000008983">
    <property type="component" value="Unassembled WGS sequence"/>
</dbReference>
<dbReference type="STRING" id="857967.G0QNC1"/>
<organism evidence="1 2">
    <name type="scientific">Ichthyophthirius multifiliis</name>
    <name type="common">White spot disease agent</name>
    <name type="synonym">Ich</name>
    <dbReference type="NCBI Taxonomy" id="5932"/>
    <lineage>
        <taxon>Eukaryota</taxon>
        <taxon>Sar</taxon>
        <taxon>Alveolata</taxon>
        <taxon>Ciliophora</taxon>
        <taxon>Intramacronucleata</taxon>
        <taxon>Oligohymenophorea</taxon>
        <taxon>Hymenostomatida</taxon>
        <taxon>Ophryoglenina</taxon>
        <taxon>Ichthyophthirius</taxon>
    </lineage>
</organism>
<sequence length="179" mass="21626">MFKYAALDGKYQGIIRDPKEFWAFMMEEGVMHFLVDTYDEKMNEIESISQKDQTLADEFSIIKTNMMKIRQLINILERDFRVQKGYLNLDRYRTLLIRIEEIIPKRKIIKFGENFKIGLDQNHKVHVEKYNTVSEDLVGEGFQDVEDTNKNETEFKKVLRIFLMRNRMEIKIMLMKRWL</sequence>
<evidence type="ECO:0000313" key="1">
    <source>
        <dbReference type="EMBL" id="EGR33286.1"/>
    </source>
</evidence>
<dbReference type="GeneID" id="14909467"/>
<accession>G0QNC1</accession>
<dbReference type="InParanoid" id="G0QNC1"/>
<keyword evidence="2" id="KW-1185">Reference proteome</keyword>
<dbReference type="EMBL" id="GL983479">
    <property type="protein sequence ID" value="EGR33286.1"/>
    <property type="molecule type" value="Genomic_DNA"/>
</dbReference>
<evidence type="ECO:0000313" key="2">
    <source>
        <dbReference type="Proteomes" id="UP000008983"/>
    </source>
</evidence>
<dbReference type="AlphaFoldDB" id="G0QNC1"/>
<dbReference type="RefSeq" id="XP_004037272.1">
    <property type="nucleotide sequence ID" value="XM_004037224.1"/>
</dbReference>
<dbReference type="eggNOG" id="KOG3533">
    <property type="taxonomic scope" value="Eukaryota"/>
</dbReference>
<gene>
    <name evidence="1" type="ORF">IMG5_057090</name>
</gene>
<name>G0QNC1_ICHMU</name>
<reference evidence="1 2" key="1">
    <citation type="submission" date="2011-07" db="EMBL/GenBank/DDBJ databases">
        <authorList>
            <person name="Coyne R."/>
            <person name="Brami D."/>
            <person name="Johnson J."/>
            <person name="Hostetler J."/>
            <person name="Hannick L."/>
            <person name="Clark T."/>
            <person name="Cassidy-Hanley D."/>
            <person name="Inman J."/>
        </authorList>
    </citation>
    <scope>NUCLEOTIDE SEQUENCE [LARGE SCALE GENOMIC DNA]</scope>
    <source>
        <strain evidence="1 2">G5</strain>
    </source>
</reference>
<proteinExistence type="predicted"/>
<protein>
    <submittedName>
        <fullName evidence="1">Uncharacterized protein</fullName>
    </submittedName>
</protein>